<evidence type="ECO:0000256" key="3">
    <source>
        <dbReference type="ARBA" id="ARBA00022527"/>
    </source>
</evidence>
<evidence type="ECO:0000256" key="8">
    <source>
        <dbReference type="ARBA" id="ARBA00023268"/>
    </source>
</evidence>
<evidence type="ECO:0000256" key="6">
    <source>
        <dbReference type="ARBA" id="ARBA00022777"/>
    </source>
</evidence>
<dbReference type="RefSeq" id="WP_006886808.1">
    <property type="nucleotide sequence ID" value="NZ_AFVJ01000035.1"/>
</dbReference>
<accession>F9QE86</accession>
<evidence type="ECO:0000313" key="13">
    <source>
        <dbReference type="Proteomes" id="UP000005055"/>
    </source>
</evidence>
<keyword evidence="13" id="KW-1185">Reference proteome</keyword>
<dbReference type="SUPFAM" id="SSF75138">
    <property type="entry name" value="HprK N-terminal domain-like"/>
    <property type="match status" value="1"/>
</dbReference>
<dbReference type="Gene3D" id="3.40.50.300">
    <property type="entry name" value="P-loop containing nucleotide triphosphate hydrolases"/>
    <property type="match status" value="1"/>
</dbReference>
<dbReference type="STRING" id="1034808.GIG_03477"/>
<organism evidence="12 13">
    <name type="scientific">Mycoplasmopsis anatis 1340</name>
    <dbReference type="NCBI Taxonomy" id="1034808"/>
    <lineage>
        <taxon>Bacteria</taxon>
        <taxon>Bacillati</taxon>
        <taxon>Mycoplasmatota</taxon>
        <taxon>Mycoplasmoidales</taxon>
        <taxon>Metamycoplasmataceae</taxon>
        <taxon>Mycoplasmopsis</taxon>
    </lineage>
</organism>
<dbReference type="InterPro" id="IPR011104">
    <property type="entry name" value="Hpr_kin/Pase_C"/>
</dbReference>
<dbReference type="GO" id="GO:0006109">
    <property type="term" value="P:regulation of carbohydrate metabolic process"/>
    <property type="evidence" value="ECO:0007669"/>
    <property type="project" value="InterPro"/>
</dbReference>
<dbReference type="PANTHER" id="PTHR30305:SF1">
    <property type="entry name" value="HPR KINASE_PHOSPHORYLASE"/>
    <property type="match status" value="1"/>
</dbReference>
<dbReference type="GO" id="GO:0000155">
    <property type="term" value="F:phosphorelay sensor kinase activity"/>
    <property type="evidence" value="ECO:0007669"/>
    <property type="project" value="InterPro"/>
</dbReference>
<dbReference type="GO" id="GO:0005524">
    <property type="term" value="F:ATP binding"/>
    <property type="evidence" value="ECO:0007669"/>
    <property type="project" value="UniProtKB-KW"/>
</dbReference>
<feature type="domain" description="HPr kinase/phosphorylase C-terminal" evidence="11">
    <location>
        <begin position="146"/>
        <end position="312"/>
    </location>
</feature>
<comment type="similarity">
    <text evidence="2">Belongs to the HPrK/P family.</text>
</comment>
<keyword evidence="7" id="KW-0067">ATP-binding</keyword>
<dbReference type="InterPro" id="IPR027417">
    <property type="entry name" value="P-loop_NTPase"/>
</dbReference>
<dbReference type="Proteomes" id="UP000005055">
    <property type="component" value="Unassembled WGS sequence"/>
</dbReference>
<sequence>MNSTNTNQKRIGKSINSKKIVDMYNLDVINFESNPNFLDVKAPAIKRVGLELAQFIDHPYIQNNIISWGTTESKWFLSIGKEKTCEALRSVFKHTPPLIILSKGVSPDVIPWIVDSANEFKIPVCVTNHSNSTITTTIGSQLNSFFAEETQIHGCLVQVGGIGVLIIGQSGLGKSEATLDLIQKGNIFISDDAVLIKNIGGVVYGRSPEITRNFLEVRGIGIIDVKYTYGIRSVASKCQIQLVIELVEKNEQNSLDRLGTQILTYTILNTKIKKIRIPVKDGSNTASLIEAAVSTYLARHDGYDVIKTIESRREN</sequence>
<dbReference type="GeneID" id="65654090"/>
<evidence type="ECO:0000256" key="9">
    <source>
        <dbReference type="ARBA" id="ARBA00047657"/>
    </source>
</evidence>
<proteinExistence type="inferred from homology"/>
<reference evidence="12 13" key="1">
    <citation type="journal article" date="2011" name="J. Bacteriol.">
        <title>Genome Sequence of Duck Pathogen Mycoplasma anatis Strain 1340.</title>
        <authorList>
            <person name="Guo Z."/>
            <person name="Chen P."/>
            <person name="Ren P."/>
            <person name="Kuang S."/>
            <person name="Zhou Z."/>
            <person name="Li Z."/>
            <person name="Liu M."/>
            <person name="Shi D."/>
            <person name="Xiao Y."/>
            <person name="Wang X."/>
            <person name="Zhou R."/>
            <person name="Jin H."/>
            <person name="Bi D."/>
        </authorList>
    </citation>
    <scope>NUCLEOTIDE SEQUENCE [LARGE SCALE GENOMIC DNA]</scope>
    <source>
        <strain evidence="12 13">1340</strain>
    </source>
</reference>
<gene>
    <name evidence="12" type="ORF">GIG_03477</name>
</gene>
<comment type="catalytic activity">
    <reaction evidence="9">
        <text>[HPr protein]-O-phospho-L-serine + phosphate + H(+) = [HPr protein]-L-serine + diphosphate</text>
        <dbReference type="Rhea" id="RHEA:46604"/>
        <dbReference type="Rhea" id="RHEA-COMP:11602"/>
        <dbReference type="Rhea" id="RHEA-COMP:11603"/>
        <dbReference type="ChEBI" id="CHEBI:15378"/>
        <dbReference type="ChEBI" id="CHEBI:29999"/>
        <dbReference type="ChEBI" id="CHEBI:33019"/>
        <dbReference type="ChEBI" id="CHEBI:43474"/>
        <dbReference type="ChEBI" id="CHEBI:83421"/>
    </reaction>
</comment>
<name>F9QE86_9BACT</name>
<keyword evidence="4" id="KW-0808">Transferase</keyword>
<evidence type="ECO:0000256" key="1">
    <source>
        <dbReference type="ARBA" id="ARBA00001120"/>
    </source>
</evidence>
<dbReference type="NCBIfam" id="TIGR00679">
    <property type="entry name" value="hpr-ser"/>
    <property type="match status" value="1"/>
</dbReference>
<keyword evidence="3" id="KW-0723">Serine/threonine-protein kinase</keyword>
<dbReference type="SUPFAM" id="SSF53795">
    <property type="entry name" value="PEP carboxykinase-like"/>
    <property type="match status" value="1"/>
</dbReference>
<dbReference type="InterPro" id="IPR003755">
    <property type="entry name" value="HPr(Ser)_kin/Pase"/>
</dbReference>
<evidence type="ECO:0000256" key="4">
    <source>
        <dbReference type="ARBA" id="ARBA00022679"/>
    </source>
</evidence>
<protein>
    <submittedName>
        <fullName evidence="12">HPr kinase/phosphorylase</fullName>
    </submittedName>
</protein>
<evidence type="ECO:0000259" key="10">
    <source>
        <dbReference type="Pfam" id="PF02603"/>
    </source>
</evidence>
<comment type="catalytic activity">
    <reaction evidence="1">
        <text>[HPr protein]-L-serine + ATP = [HPr protein]-O-phospho-L-serine + ADP + H(+)</text>
        <dbReference type="Rhea" id="RHEA:46600"/>
        <dbReference type="Rhea" id="RHEA-COMP:11602"/>
        <dbReference type="Rhea" id="RHEA-COMP:11603"/>
        <dbReference type="ChEBI" id="CHEBI:15378"/>
        <dbReference type="ChEBI" id="CHEBI:29999"/>
        <dbReference type="ChEBI" id="CHEBI:30616"/>
        <dbReference type="ChEBI" id="CHEBI:83421"/>
        <dbReference type="ChEBI" id="CHEBI:456216"/>
    </reaction>
</comment>
<keyword evidence="6 12" id="KW-0418">Kinase</keyword>
<evidence type="ECO:0000313" key="12">
    <source>
        <dbReference type="EMBL" id="EGS28897.1"/>
    </source>
</evidence>
<dbReference type="Gene3D" id="3.40.1390.20">
    <property type="entry name" value="HprK N-terminal domain-like"/>
    <property type="match status" value="1"/>
</dbReference>
<dbReference type="InterPro" id="IPR011126">
    <property type="entry name" value="Hpr_kin/Pase_Hpr_N"/>
</dbReference>
<dbReference type="GO" id="GO:0004674">
    <property type="term" value="F:protein serine/threonine kinase activity"/>
    <property type="evidence" value="ECO:0007669"/>
    <property type="project" value="UniProtKB-KW"/>
</dbReference>
<dbReference type="EMBL" id="AFVJ01000035">
    <property type="protein sequence ID" value="EGS28897.1"/>
    <property type="molecule type" value="Genomic_DNA"/>
</dbReference>
<dbReference type="CDD" id="cd01918">
    <property type="entry name" value="HprK_C"/>
    <property type="match status" value="1"/>
</dbReference>
<keyword evidence="8" id="KW-0511">Multifunctional enzyme</keyword>
<dbReference type="Pfam" id="PF07475">
    <property type="entry name" value="Hpr_kinase_C"/>
    <property type="match status" value="1"/>
</dbReference>
<evidence type="ECO:0000256" key="7">
    <source>
        <dbReference type="ARBA" id="ARBA00022840"/>
    </source>
</evidence>
<comment type="caution">
    <text evidence="12">The sequence shown here is derived from an EMBL/GenBank/DDBJ whole genome shotgun (WGS) entry which is preliminary data.</text>
</comment>
<dbReference type="InterPro" id="IPR028979">
    <property type="entry name" value="Ser_kin/Pase_Hpr-like_N_sf"/>
</dbReference>
<evidence type="ECO:0000256" key="5">
    <source>
        <dbReference type="ARBA" id="ARBA00022741"/>
    </source>
</evidence>
<feature type="domain" description="HPr(Ser) kinase/phosphorylase N-terminal" evidence="10">
    <location>
        <begin position="18"/>
        <end position="140"/>
    </location>
</feature>
<dbReference type="Pfam" id="PF02603">
    <property type="entry name" value="Hpr_kinase_N"/>
    <property type="match status" value="1"/>
</dbReference>
<evidence type="ECO:0000259" key="11">
    <source>
        <dbReference type="Pfam" id="PF07475"/>
    </source>
</evidence>
<dbReference type="eggNOG" id="COG1493">
    <property type="taxonomic scope" value="Bacteria"/>
</dbReference>
<evidence type="ECO:0000256" key="2">
    <source>
        <dbReference type="ARBA" id="ARBA00006883"/>
    </source>
</evidence>
<dbReference type="AlphaFoldDB" id="F9QE86"/>
<keyword evidence="5" id="KW-0547">Nucleotide-binding</keyword>
<dbReference type="PANTHER" id="PTHR30305">
    <property type="entry name" value="PROTEIN YJDM-RELATED"/>
    <property type="match status" value="1"/>
</dbReference>